<keyword evidence="7" id="KW-1185">Reference proteome</keyword>
<dbReference type="PRINTS" id="PR00260">
    <property type="entry name" value="CHEMTRNSDUCR"/>
</dbReference>
<dbReference type="EMBL" id="BSPK01000034">
    <property type="protein sequence ID" value="GLS64137.1"/>
    <property type="molecule type" value="Genomic_DNA"/>
</dbReference>
<dbReference type="InterPro" id="IPR004089">
    <property type="entry name" value="MCPsignal_dom"/>
</dbReference>
<dbReference type="CDD" id="cd06225">
    <property type="entry name" value="HAMP"/>
    <property type="match status" value="1"/>
</dbReference>
<evidence type="ECO:0000259" key="4">
    <source>
        <dbReference type="PROSITE" id="PS50111"/>
    </source>
</evidence>
<comment type="caution">
    <text evidence="6">The sequence shown here is derived from an EMBL/GenBank/DDBJ whole genome shotgun (WGS) entry which is preliminary data.</text>
</comment>
<sequence length="633" mass="66807">MGGVLLLGVVHMLGQNRQDALQRVADRGSELHAAMIGIHADLGAARQAETEFLLDRREALIAKRETLVARVGERLRSVEAAVADSPADSPLKQAEAIRPSLNLYATRFQNVAAAQRTLGLTEKDGVQGALREAVHAAEKRLLAVHEPDLKVLMLMMRRHEKDFILRGDDRYVDELRDRVSEFKPALSASSLAPQVRAELAALVAAYEARFLAYSAGASTLREEAQDLSAIYGRLAPLVGAVEQAVEQEHDRTSAEMAAARSRTTQAMWAVIAATVLCAGALSLWVGQRLSGPLTMMAGTMTQLSEGNLDVLPVRIARQDEIGAIARALAVFHAKMIENRALLADQEALRERGEMERRDAILRLADRIEEEVGQAASELSATADAMREGAGTLSQVVEETRNRAVAASSEEASANVRMVASAAEELTASFREIDAQVGRSTAVTRRAAEDAARSDATVRALEAAAARIGDVASLIAGIAAQTNLLALNATIEAARAGEAGRGFAVVAGEVKALAGHTATATAEIRGQIEAIRSAATGAVEAIGGIGATVREIDAIAAAIAGTVAQQRAATQEIAGNVLQAARGTQEVTETIARVGHDVGQAVCAARDSLAAARIVSARSSELQGLVGRFLVQVR</sequence>
<protein>
    <submittedName>
        <fullName evidence="6">Methyl-accepting chemotaxis protein</fullName>
    </submittedName>
</protein>
<gene>
    <name evidence="6" type="ORF">GCM10007888_25180</name>
</gene>
<feature type="domain" description="Methyl-accepting transducer" evidence="4">
    <location>
        <begin position="356"/>
        <end position="601"/>
    </location>
</feature>
<evidence type="ECO:0000256" key="3">
    <source>
        <dbReference type="PROSITE-ProRule" id="PRU00284"/>
    </source>
</evidence>
<dbReference type="SUPFAM" id="SSF58104">
    <property type="entry name" value="Methyl-accepting chemotaxis protein (MCP) signaling domain"/>
    <property type="match status" value="1"/>
</dbReference>
<evidence type="ECO:0000256" key="1">
    <source>
        <dbReference type="ARBA" id="ARBA00023224"/>
    </source>
</evidence>
<dbReference type="PROSITE" id="PS50111">
    <property type="entry name" value="CHEMOTAXIS_TRANSDUC_2"/>
    <property type="match status" value="1"/>
</dbReference>
<dbReference type="SMART" id="SM00283">
    <property type="entry name" value="MA"/>
    <property type="match status" value="1"/>
</dbReference>
<evidence type="ECO:0000313" key="6">
    <source>
        <dbReference type="EMBL" id="GLS64137.1"/>
    </source>
</evidence>
<reference evidence="7" key="1">
    <citation type="journal article" date="2019" name="Int. J. Syst. Evol. Microbiol.">
        <title>The Global Catalogue of Microorganisms (GCM) 10K type strain sequencing project: providing services to taxonomists for standard genome sequencing and annotation.</title>
        <authorList>
            <consortium name="The Broad Institute Genomics Platform"/>
            <consortium name="The Broad Institute Genome Sequencing Center for Infectious Disease"/>
            <person name="Wu L."/>
            <person name="Ma J."/>
        </authorList>
    </citation>
    <scope>NUCLEOTIDE SEQUENCE [LARGE SCALE GENOMIC DNA]</scope>
    <source>
        <strain evidence="7">NBRC 107715</strain>
    </source>
</reference>
<dbReference type="Proteomes" id="UP001156856">
    <property type="component" value="Unassembled WGS sequence"/>
</dbReference>
<dbReference type="InterPro" id="IPR003660">
    <property type="entry name" value="HAMP_dom"/>
</dbReference>
<dbReference type="PANTHER" id="PTHR32089">
    <property type="entry name" value="METHYL-ACCEPTING CHEMOTAXIS PROTEIN MCPB"/>
    <property type="match status" value="1"/>
</dbReference>
<organism evidence="6 7">
    <name type="scientific">Methylobacterium oxalidis</name>
    <dbReference type="NCBI Taxonomy" id="944322"/>
    <lineage>
        <taxon>Bacteria</taxon>
        <taxon>Pseudomonadati</taxon>
        <taxon>Pseudomonadota</taxon>
        <taxon>Alphaproteobacteria</taxon>
        <taxon>Hyphomicrobiales</taxon>
        <taxon>Methylobacteriaceae</taxon>
        <taxon>Methylobacterium</taxon>
    </lineage>
</organism>
<name>A0ABQ6DK54_9HYPH</name>
<proteinExistence type="inferred from homology"/>
<dbReference type="PROSITE" id="PS50885">
    <property type="entry name" value="HAMP"/>
    <property type="match status" value="1"/>
</dbReference>
<comment type="similarity">
    <text evidence="2">Belongs to the methyl-accepting chemotaxis (MCP) protein family.</text>
</comment>
<dbReference type="Gene3D" id="6.10.340.10">
    <property type="match status" value="1"/>
</dbReference>
<dbReference type="InterPro" id="IPR004090">
    <property type="entry name" value="Chemotax_Me-accpt_rcpt"/>
</dbReference>
<dbReference type="PANTHER" id="PTHR32089:SF112">
    <property type="entry name" value="LYSOZYME-LIKE PROTEIN-RELATED"/>
    <property type="match status" value="1"/>
</dbReference>
<evidence type="ECO:0000259" key="5">
    <source>
        <dbReference type="PROSITE" id="PS50885"/>
    </source>
</evidence>
<dbReference type="Pfam" id="PF00672">
    <property type="entry name" value="HAMP"/>
    <property type="match status" value="1"/>
</dbReference>
<dbReference type="InterPro" id="IPR032255">
    <property type="entry name" value="HBM"/>
</dbReference>
<dbReference type="Pfam" id="PF00015">
    <property type="entry name" value="MCPsignal"/>
    <property type="match status" value="1"/>
</dbReference>
<dbReference type="SMART" id="SM01358">
    <property type="entry name" value="HBM"/>
    <property type="match status" value="1"/>
</dbReference>
<accession>A0ABQ6DK54</accession>
<feature type="domain" description="HAMP" evidence="5">
    <location>
        <begin position="287"/>
        <end position="340"/>
    </location>
</feature>
<evidence type="ECO:0000313" key="7">
    <source>
        <dbReference type="Proteomes" id="UP001156856"/>
    </source>
</evidence>
<keyword evidence="1 3" id="KW-0807">Transducer</keyword>
<dbReference type="Gene3D" id="1.10.287.950">
    <property type="entry name" value="Methyl-accepting chemotaxis protein"/>
    <property type="match status" value="1"/>
</dbReference>
<evidence type="ECO:0000256" key="2">
    <source>
        <dbReference type="ARBA" id="ARBA00029447"/>
    </source>
</evidence>